<dbReference type="InterPro" id="IPR002129">
    <property type="entry name" value="PyrdxlP-dep_de-COase"/>
</dbReference>
<dbReference type="InterPro" id="IPR015424">
    <property type="entry name" value="PyrdxlP-dep_Trfase"/>
</dbReference>
<keyword evidence="2 4" id="KW-0663">Pyridoxal phosphate</keyword>
<dbReference type="Pfam" id="PF00282">
    <property type="entry name" value="Pyridoxal_deC"/>
    <property type="match status" value="1"/>
</dbReference>
<organism evidence="5 6">
    <name type="scientific">Candidatus Avoscillospira avistercoris</name>
    <dbReference type="NCBI Taxonomy" id="2840707"/>
    <lineage>
        <taxon>Bacteria</taxon>
        <taxon>Bacillati</taxon>
        <taxon>Bacillota</taxon>
        <taxon>Clostridia</taxon>
        <taxon>Eubacteriales</taxon>
        <taxon>Oscillospiraceae</taxon>
        <taxon>Oscillospiraceae incertae sedis</taxon>
        <taxon>Candidatus Avoscillospira</taxon>
    </lineage>
</organism>
<protein>
    <recommendedName>
        <fullName evidence="7">Decarboxylase</fullName>
    </recommendedName>
</protein>
<accession>A0A9D1JT34</accession>
<reference evidence="5" key="2">
    <citation type="journal article" date="2021" name="PeerJ">
        <title>Extensive microbial diversity within the chicken gut microbiome revealed by metagenomics and culture.</title>
        <authorList>
            <person name="Gilroy R."/>
            <person name="Ravi A."/>
            <person name="Getino M."/>
            <person name="Pursley I."/>
            <person name="Horton D.L."/>
            <person name="Alikhan N.F."/>
            <person name="Baker D."/>
            <person name="Gharbi K."/>
            <person name="Hall N."/>
            <person name="Watson M."/>
            <person name="Adriaenssens E.M."/>
            <person name="Foster-Nyarko E."/>
            <person name="Jarju S."/>
            <person name="Secka A."/>
            <person name="Antonio M."/>
            <person name="Oren A."/>
            <person name="Chaudhuri R.R."/>
            <person name="La Ragione R."/>
            <person name="Hildebrand F."/>
            <person name="Pallen M.J."/>
        </authorList>
    </citation>
    <scope>NUCLEOTIDE SEQUENCE</scope>
    <source>
        <strain evidence="5">ChiBcec16-1751</strain>
    </source>
</reference>
<dbReference type="GO" id="GO:0030170">
    <property type="term" value="F:pyridoxal phosphate binding"/>
    <property type="evidence" value="ECO:0007669"/>
    <property type="project" value="InterPro"/>
</dbReference>
<dbReference type="EMBL" id="DVJJ01000097">
    <property type="protein sequence ID" value="HIS65005.1"/>
    <property type="molecule type" value="Genomic_DNA"/>
</dbReference>
<dbReference type="PANTHER" id="PTHR42735:SF4">
    <property type="entry name" value="PYRIDOXAL PHOSPHATE-DEPENDENT DECARBOXYLASE FAMILY PROTEIN"/>
    <property type="match status" value="1"/>
</dbReference>
<evidence type="ECO:0000256" key="4">
    <source>
        <dbReference type="PIRSR" id="PIRSR602129-50"/>
    </source>
</evidence>
<dbReference type="Gene3D" id="3.40.640.10">
    <property type="entry name" value="Type I PLP-dependent aspartate aminotransferase-like (Major domain)"/>
    <property type="match status" value="1"/>
</dbReference>
<evidence type="ECO:0008006" key="7">
    <source>
        <dbReference type="Google" id="ProtNLM"/>
    </source>
</evidence>
<dbReference type="GO" id="GO:0019752">
    <property type="term" value="P:carboxylic acid metabolic process"/>
    <property type="evidence" value="ECO:0007669"/>
    <property type="project" value="InterPro"/>
</dbReference>
<dbReference type="InterPro" id="IPR050477">
    <property type="entry name" value="GrpII_AminoAcid_Decarb"/>
</dbReference>
<gene>
    <name evidence="5" type="ORF">IAA83_06505</name>
</gene>
<evidence type="ECO:0000256" key="3">
    <source>
        <dbReference type="ARBA" id="ARBA00023239"/>
    </source>
</evidence>
<evidence type="ECO:0000313" key="6">
    <source>
        <dbReference type="Proteomes" id="UP000886741"/>
    </source>
</evidence>
<comment type="cofactor">
    <cofactor evidence="1 4">
        <name>pyridoxal 5'-phosphate</name>
        <dbReference type="ChEBI" id="CHEBI:597326"/>
    </cofactor>
</comment>
<dbReference type="Proteomes" id="UP000886741">
    <property type="component" value="Unassembled WGS sequence"/>
</dbReference>
<sequence>MNDQDYKKVAAWFIGPKGENGEWFSEMIQNAIAEHTQYRREHYKKDAPAYITDEIKASNEYRGQKEVVERVQSALIEKLHGSVPFYTPRYQAHMLWDVVIPGAVGYMTAMLYNQNNVATEASPATSQMEYEVGQQLCRMMGFDGDNAWGHITVDGTIANLEAMWAARNIKYLPMALKEALEQEAQLSKAKNVEVELCGKVKKRLVDCSAWELLNVPEEFALGLGSAVCQAAGIPTEHFNDILAAYQVQNKGLMYYARKYPEMKLPKIFVPASCHYSWPKSATVLGLGKDCVEGIPLDDQCRMNNVLLTERVKACAAEQIPILMVVGVVGTTEEGAVDEISGIVNLRENCQNVEHDAPAIAFHVHCDAAWGGYLRTMMIAPKALRSAGESFVPALPMSQYGQRQYASIARADTVTVDPHKAGFIPYPAGSLCYRNGDLRTMITFDASYIYSAPGAGMGTYGLEGSKPGAAAAAVWAAHQAIPLDQSGYGRLLGECAFSTKRYYCQWATLSDPAQDDFEIRMLVKLPNSLRGADYKLLAQNPQEVRDYIKTHIIGRTNEEISQDKDAMFVLSELGTDVLINTFLVNFKVNGQWNHDLAKLNEFNTKIFGKFSISDPATAEADKVDYVLMKTDLDAGTYAKPLEDALGAWGVQAGEGQTVSCLVNTIMNPWTTANGFLEKISDIFKAGIEDCVKEMA</sequence>
<reference evidence="5" key="1">
    <citation type="submission" date="2020-10" db="EMBL/GenBank/DDBJ databases">
        <authorList>
            <person name="Gilroy R."/>
        </authorList>
    </citation>
    <scope>NUCLEOTIDE SEQUENCE</scope>
    <source>
        <strain evidence="5">ChiBcec16-1751</strain>
    </source>
</reference>
<dbReference type="GO" id="GO:0004058">
    <property type="term" value="F:aromatic-L-amino-acid decarboxylase activity"/>
    <property type="evidence" value="ECO:0007669"/>
    <property type="project" value="UniProtKB-ARBA"/>
</dbReference>
<evidence type="ECO:0000256" key="1">
    <source>
        <dbReference type="ARBA" id="ARBA00001933"/>
    </source>
</evidence>
<dbReference type="InterPro" id="IPR015421">
    <property type="entry name" value="PyrdxlP-dep_Trfase_major"/>
</dbReference>
<evidence type="ECO:0000313" key="5">
    <source>
        <dbReference type="EMBL" id="HIS65005.1"/>
    </source>
</evidence>
<comment type="caution">
    <text evidence="5">The sequence shown here is derived from an EMBL/GenBank/DDBJ whole genome shotgun (WGS) entry which is preliminary data.</text>
</comment>
<name>A0A9D1JT34_9FIRM</name>
<feature type="modified residue" description="N6-(pyridoxal phosphate)lysine" evidence="4">
    <location>
        <position position="419"/>
    </location>
</feature>
<proteinExistence type="predicted"/>
<dbReference type="PANTHER" id="PTHR42735">
    <property type="match status" value="1"/>
</dbReference>
<dbReference type="AlphaFoldDB" id="A0A9D1JT34"/>
<evidence type="ECO:0000256" key="2">
    <source>
        <dbReference type="ARBA" id="ARBA00022898"/>
    </source>
</evidence>
<dbReference type="SUPFAM" id="SSF53383">
    <property type="entry name" value="PLP-dependent transferases"/>
    <property type="match status" value="1"/>
</dbReference>
<keyword evidence="3" id="KW-0456">Lyase</keyword>